<gene>
    <name evidence="1" type="ORF">EM151A_1798</name>
</gene>
<dbReference type="AlphaFoldDB" id="A0AAI8R9Q1"/>
<proteinExistence type="predicted"/>
<evidence type="ECO:0000313" key="1">
    <source>
        <dbReference type="EMBL" id="BBM14990.1"/>
    </source>
</evidence>
<dbReference type="EMBL" id="AP019810">
    <property type="protein sequence ID" value="BBM14990.1"/>
    <property type="molecule type" value="Genomic_DNA"/>
</dbReference>
<protein>
    <submittedName>
        <fullName evidence="1">Uncharacterized protein</fullName>
    </submittedName>
</protein>
<dbReference type="Proteomes" id="UP000509460">
    <property type="component" value="Chromosome"/>
</dbReference>
<sequence>MRSLVEWSFYFVKRGHIVREGKTFGETLGDLTQAMDRFKIRFGMILRLDKFMNWLIKTININ</sequence>
<accession>A0AAI8R9Q1</accession>
<evidence type="ECO:0000313" key="2">
    <source>
        <dbReference type="Proteomes" id="UP000509460"/>
    </source>
</evidence>
<reference evidence="1 2" key="1">
    <citation type="submission" date="2019-07" db="EMBL/GenBank/DDBJ databases">
        <title>antibiotic susceptibility of plant-derived lactic acid bacteria.</title>
        <authorList>
            <person name="Sugiyama M."/>
            <person name="Noda M."/>
        </authorList>
    </citation>
    <scope>NUCLEOTIDE SEQUENCE [LARGE SCALE GENOMIC DNA]</scope>
    <source>
        <strain evidence="1 2">15-1A</strain>
    </source>
</reference>
<name>A0AAI8R9Q1_ENTMU</name>
<organism evidence="1 2">
    <name type="scientific">Enterococcus mundtii</name>
    <dbReference type="NCBI Taxonomy" id="53346"/>
    <lineage>
        <taxon>Bacteria</taxon>
        <taxon>Bacillati</taxon>
        <taxon>Bacillota</taxon>
        <taxon>Bacilli</taxon>
        <taxon>Lactobacillales</taxon>
        <taxon>Enterococcaceae</taxon>
        <taxon>Enterococcus</taxon>
    </lineage>
</organism>